<organism evidence="1 2">
    <name type="scientific">Tenacibaculum polynesiense</name>
    <dbReference type="NCBI Taxonomy" id="3137857"/>
    <lineage>
        <taxon>Bacteria</taxon>
        <taxon>Pseudomonadati</taxon>
        <taxon>Bacteroidota</taxon>
        <taxon>Flavobacteriia</taxon>
        <taxon>Flavobacteriales</taxon>
        <taxon>Flavobacteriaceae</taxon>
        <taxon>Tenacibaculum</taxon>
    </lineage>
</organism>
<protein>
    <recommendedName>
        <fullName evidence="3">Lipoprotein</fullName>
    </recommendedName>
</protein>
<keyword evidence="2" id="KW-1185">Reference proteome</keyword>
<evidence type="ECO:0000313" key="1">
    <source>
        <dbReference type="EMBL" id="CAL2101704.1"/>
    </source>
</evidence>
<dbReference type="EMBL" id="CAXJIO010000010">
    <property type="protein sequence ID" value="CAL2101704.1"/>
    <property type="molecule type" value="Genomic_DNA"/>
</dbReference>
<comment type="caution">
    <text evidence="1">The sequence shown here is derived from an EMBL/GenBank/DDBJ whole genome shotgun (WGS) entry which is preliminary data.</text>
</comment>
<accession>A0ABP1ET18</accession>
<reference evidence="1 2" key="1">
    <citation type="submission" date="2024-05" db="EMBL/GenBank/DDBJ databases">
        <authorList>
            <person name="Duchaud E."/>
        </authorList>
    </citation>
    <scope>NUCLEOTIDE SEQUENCE [LARGE SCALE GENOMIC DNA]</scope>
    <source>
        <strain evidence="1">Ena-SAMPLE-TAB-13-05-2024-13:56:06:370-140308</strain>
    </source>
</reference>
<gene>
    <name evidence="1" type="ORF">T190423A01A_10267</name>
</gene>
<dbReference type="Proteomes" id="UP001497527">
    <property type="component" value="Unassembled WGS sequence"/>
</dbReference>
<evidence type="ECO:0000313" key="2">
    <source>
        <dbReference type="Proteomes" id="UP001497527"/>
    </source>
</evidence>
<proteinExistence type="predicted"/>
<name>A0ABP1ET18_9FLAO</name>
<sequence>MRIKSIILIAFLIICSCKRVLEENSKDSTQKNDIKTVITEDSIISKEKEEKTVIYKSIPIPELIEFVKEIEKSNWIPDTLRLRKKRLYEYLGEKTLFSDYPFYKIDYQNTDLKRANDFDPKLLNKLSTKLDIKLFKNAKSIWGYFYRDKNGGNTISDGIIEQWEFENEEEAKKALEQIQPAGHFVYFNTMPFHCRIKNYLITFRTRAMMFSYDQKKIFEEFKNKNCT</sequence>
<dbReference type="PROSITE" id="PS51257">
    <property type="entry name" value="PROKAR_LIPOPROTEIN"/>
    <property type="match status" value="1"/>
</dbReference>
<evidence type="ECO:0008006" key="3">
    <source>
        <dbReference type="Google" id="ProtNLM"/>
    </source>
</evidence>
<dbReference type="RefSeq" id="WP_348715143.1">
    <property type="nucleotide sequence ID" value="NZ_CAXJIO010000010.1"/>
</dbReference>